<dbReference type="InterPro" id="IPR052187">
    <property type="entry name" value="MFSD1"/>
</dbReference>
<keyword evidence="20" id="KW-1133">Transmembrane helix</keyword>
<dbReference type="PANTHER" id="PTHR23512:SF7">
    <property type="entry name" value="MAJOR FACILITATOR SUPERFAMILY (MFS) PROFILE DOMAIN-CONTAINING PROTEIN"/>
    <property type="match status" value="1"/>
</dbReference>
<evidence type="ECO:0000256" key="19">
    <source>
        <dbReference type="SAM" id="Coils"/>
    </source>
</evidence>
<reference evidence="22" key="1">
    <citation type="submission" date="2020-01" db="EMBL/GenBank/DDBJ databases">
        <title>Development of genomics and gene disruption for Polysphondylium violaceum indicates a role for the polyketide synthase stlB in stalk morphogenesis.</title>
        <authorList>
            <person name="Narita B."/>
            <person name="Kawabe Y."/>
            <person name="Kin K."/>
            <person name="Saito T."/>
            <person name="Gibbs R."/>
            <person name="Kuspa A."/>
            <person name="Muzny D."/>
            <person name="Queller D."/>
            <person name="Richards S."/>
            <person name="Strassman J."/>
            <person name="Sucgang R."/>
            <person name="Worley K."/>
            <person name="Schaap P."/>
        </authorList>
    </citation>
    <scope>NUCLEOTIDE SEQUENCE</scope>
    <source>
        <strain evidence="22">QSvi11</strain>
    </source>
</reference>
<evidence type="ECO:0000256" key="7">
    <source>
        <dbReference type="ARBA" id="ARBA00044893"/>
    </source>
</evidence>
<evidence type="ECO:0000256" key="11">
    <source>
        <dbReference type="ARBA" id="ARBA00044903"/>
    </source>
</evidence>
<feature type="transmembrane region" description="Helical" evidence="20">
    <location>
        <begin position="157"/>
        <end position="175"/>
    </location>
</feature>
<feature type="transmembrane region" description="Helical" evidence="20">
    <location>
        <begin position="486"/>
        <end position="505"/>
    </location>
</feature>
<comment type="catalytic activity">
    <reaction evidence="9">
        <text>L-arginyl-L-alpha-amino acid(out) = L-arginyl-L-alpha-amino acid(in)</text>
        <dbReference type="Rhea" id="RHEA:79371"/>
        <dbReference type="ChEBI" id="CHEBI:84315"/>
    </reaction>
</comment>
<keyword evidence="20" id="KW-0812">Transmembrane</keyword>
<comment type="catalytic activity">
    <reaction evidence="13">
        <text>L-alanyl-L-lysine(out) = L-alanyl-L-lysine(in)</text>
        <dbReference type="Rhea" id="RHEA:79415"/>
        <dbReference type="ChEBI" id="CHEBI:192470"/>
    </reaction>
</comment>
<comment type="catalytic activity">
    <reaction evidence="8">
        <text>L-aspartyl-L-lysine(out) = L-aspartyl-L-lysine(in)</text>
        <dbReference type="Rhea" id="RHEA:79411"/>
        <dbReference type="ChEBI" id="CHEBI:229953"/>
    </reaction>
</comment>
<comment type="catalytic activity">
    <reaction evidence="4">
        <text>L-alpha-aminoacyl-L-arginine(out) = L-alpha-aminoacyl-L-arginine(in)</text>
        <dbReference type="Rhea" id="RHEA:79367"/>
        <dbReference type="ChEBI" id="CHEBI:229968"/>
    </reaction>
</comment>
<proteinExistence type="predicted"/>
<feature type="domain" description="Major facilitator superfamily (MFS) profile" evidence="21">
    <location>
        <begin position="85"/>
        <end position="543"/>
    </location>
</feature>
<dbReference type="PANTHER" id="PTHR23512">
    <property type="entry name" value="MAJOR FACILITATOR SUPERFAMILY DOMAIN-CONTAINING PROTEIN 1"/>
    <property type="match status" value="1"/>
</dbReference>
<evidence type="ECO:0000256" key="6">
    <source>
        <dbReference type="ARBA" id="ARBA00044891"/>
    </source>
</evidence>
<keyword evidence="23" id="KW-1185">Reference proteome</keyword>
<evidence type="ECO:0000256" key="1">
    <source>
        <dbReference type="ARBA" id="ARBA00004141"/>
    </source>
</evidence>
<feature type="transmembrane region" description="Helical" evidence="20">
    <location>
        <begin position="250"/>
        <end position="270"/>
    </location>
</feature>
<comment type="catalytic activity">
    <reaction evidence="3">
        <text>L-histidyl-glycine(out) = L-histidyl-glycine(in)</text>
        <dbReference type="Rhea" id="RHEA:79395"/>
        <dbReference type="ChEBI" id="CHEBI:229957"/>
    </reaction>
</comment>
<dbReference type="Proteomes" id="UP000695562">
    <property type="component" value="Unassembled WGS sequence"/>
</dbReference>
<dbReference type="Pfam" id="PF07690">
    <property type="entry name" value="MFS_1"/>
    <property type="match status" value="1"/>
</dbReference>
<evidence type="ECO:0000256" key="15">
    <source>
        <dbReference type="ARBA" id="ARBA00044985"/>
    </source>
</evidence>
<comment type="catalytic activity">
    <reaction evidence="7">
        <text>L-alpha-aminoacyl-L-lysine(out) = L-alpha-aminoacyl-L-lysine(in)</text>
        <dbReference type="Rhea" id="RHEA:79383"/>
        <dbReference type="ChEBI" id="CHEBI:229966"/>
    </reaction>
</comment>
<keyword evidence="19" id="KW-0175">Coiled coil</keyword>
<evidence type="ECO:0000256" key="3">
    <source>
        <dbReference type="ARBA" id="ARBA00044878"/>
    </source>
</evidence>
<feature type="transmembrane region" description="Helical" evidence="20">
    <location>
        <begin position="426"/>
        <end position="445"/>
    </location>
</feature>
<dbReference type="GO" id="GO:0022857">
    <property type="term" value="F:transmembrane transporter activity"/>
    <property type="evidence" value="ECO:0007669"/>
    <property type="project" value="InterPro"/>
</dbReference>
<dbReference type="AlphaFoldDB" id="A0A8J4V812"/>
<comment type="catalytic activity">
    <reaction evidence="6">
        <text>L-lysyl-L-alpha-amino acid(out) = L-lysyl-L-alpha-amino acid(in)</text>
        <dbReference type="Rhea" id="RHEA:79387"/>
        <dbReference type="ChEBI" id="CHEBI:229965"/>
    </reaction>
</comment>
<comment type="catalytic activity">
    <reaction evidence="12">
        <text>L-histidyl-L-alpha-amino acid(out) = L-histidyl-L-alpha-amino acid(in)</text>
        <dbReference type="Rhea" id="RHEA:79379"/>
        <dbReference type="ChEBI" id="CHEBI:229964"/>
    </reaction>
</comment>
<comment type="caution">
    <text evidence="22">The sequence shown here is derived from an EMBL/GenBank/DDBJ whole genome shotgun (WGS) entry which is preliminary data.</text>
</comment>
<dbReference type="OrthoDB" id="424834at2759"/>
<evidence type="ECO:0000259" key="21">
    <source>
        <dbReference type="PROSITE" id="PS50850"/>
    </source>
</evidence>
<evidence type="ECO:0000256" key="4">
    <source>
        <dbReference type="ARBA" id="ARBA00044881"/>
    </source>
</evidence>
<organism evidence="22 23">
    <name type="scientific">Polysphondylium violaceum</name>
    <dbReference type="NCBI Taxonomy" id="133409"/>
    <lineage>
        <taxon>Eukaryota</taxon>
        <taxon>Amoebozoa</taxon>
        <taxon>Evosea</taxon>
        <taxon>Eumycetozoa</taxon>
        <taxon>Dictyostelia</taxon>
        <taxon>Dictyosteliales</taxon>
        <taxon>Dictyosteliaceae</taxon>
        <taxon>Polysphondylium</taxon>
    </lineage>
</organism>
<dbReference type="GO" id="GO:0016020">
    <property type="term" value="C:membrane"/>
    <property type="evidence" value="ECO:0007669"/>
    <property type="project" value="UniProtKB-SubCell"/>
</dbReference>
<evidence type="ECO:0000256" key="9">
    <source>
        <dbReference type="ARBA" id="ARBA00044899"/>
    </source>
</evidence>
<feature type="transmembrane region" description="Helical" evidence="20">
    <location>
        <begin position="451"/>
        <end position="474"/>
    </location>
</feature>
<feature type="transmembrane region" description="Helical" evidence="20">
    <location>
        <begin position="216"/>
        <end position="238"/>
    </location>
</feature>
<keyword evidence="20" id="KW-0472">Membrane</keyword>
<comment type="catalytic activity">
    <reaction evidence="14">
        <text>L-lysyl-glycine(out) = L-lysyl-glycine(in)</text>
        <dbReference type="Rhea" id="RHEA:79407"/>
        <dbReference type="ChEBI" id="CHEBI:191202"/>
    </reaction>
</comment>
<evidence type="ECO:0000256" key="20">
    <source>
        <dbReference type="SAM" id="Phobius"/>
    </source>
</evidence>
<dbReference type="InterPro" id="IPR036259">
    <property type="entry name" value="MFS_trans_sf"/>
</dbReference>
<dbReference type="EMBL" id="AJWJ01000031">
    <property type="protein sequence ID" value="KAF2077357.1"/>
    <property type="molecule type" value="Genomic_DNA"/>
</dbReference>
<feature type="transmembrane region" description="Helical" evidence="20">
    <location>
        <begin position="361"/>
        <end position="378"/>
    </location>
</feature>
<dbReference type="InterPro" id="IPR011701">
    <property type="entry name" value="MFS"/>
</dbReference>
<comment type="function">
    <text evidence="17">Lysosomal dipeptide uniporter that selectively exports lysine, arginine or histidine-containing dipeptides with a net positive charge from the lysosome lumen into the cytosol. Could play a role in a specific type of protein O-glycosylation indirectly regulating macrophages migration and tissue invasion. Also essential for liver homeostasis.</text>
</comment>
<comment type="catalytic activity">
    <reaction evidence="2">
        <text>L-lysyl-L-alanine(out) = L-lysyl-L-alanine(in)</text>
        <dbReference type="Rhea" id="RHEA:79399"/>
        <dbReference type="ChEBI" id="CHEBI:229954"/>
    </reaction>
</comment>
<evidence type="ECO:0000256" key="5">
    <source>
        <dbReference type="ARBA" id="ARBA00044884"/>
    </source>
</evidence>
<feature type="transmembrane region" description="Helical" evidence="20">
    <location>
        <begin position="181"/>
        <end position="204"/>
    </location>
</feature>
<evidence type="ECO:0000256" key="10">
    <source>
        <dbReference type="ARBA" id="ARBA00044900"/>
    </source>
</evidence>
<evidence type="ECO:0000256" key="18">
    <source>
        <dbReference type="ARBA" id="ARBA00046376"/>
    </source>
</evidence>
<evidence type="ECO:0000313" key="23">
    <source>
        <dbReference type="Proteomes" id="UP000695562"/>
    </source>
</evidence>
<comment type="subunit">
    <text evidence="18">Homodimer. Interacts with lysosomal protein GLMP (via lumenal domain); the interaction starts while both proteins are still in the endoplasmic reticulum and is required for stabilization of MFSD1 in lysosomes but has no direct effect on its targeting to lysosomes or transporter activity.</text>
</comment>
<dbReference type="PROSITE" id="PS50850">
    <property type="entry name" value="MFS"/>
    <property type="match status" value="1"/>
</dbReference>
<feature type="transmembrane region" description="Helical" evidence="20">
    <location>
        <begin position="129"/>
        <end position="150"/>
    </location>
</feature>
<feature type="coiled-coil region" evidence="19">
    <location>
        <begin position="29"/>
        <end position="56"/>
    </location>
</feature>
<protein>
    <recommendedName>
        <fullName evidence="15">Lysosomal dipeptide transporter MFSD1</fullName>
    </recommendedName>
    <alternativeName>
        <fullName evidence="16">Major facilitator superfamily domain-containing protein 1</fullName>
    </alternativeName>
</protein>
<evidence type="ECO:0000256" key="8">
    <source>
        <dbReference type="ARBA" id="ARBA00044898"/>
    </source>
</evidence>
<evidence type="ECO:0000256" key="13">
    <source>
        <dbReference type="ARBA" id="ARBA00044919"/>
    </source>
</evidence>
<evidence type="ECO:0000256" key="2">
    <source>
        <dbReference type="ARBA" id="ARBA00044876"/>
    </source>
</evidence>
<dbReference type="InterPro" id="IPR020846">
    <property type="entry name" value="MFS_dom"/>
</dbReference>
<feature type="transmembrane region" description="Helical" evidence="20">
    <location>
        <begin position="398"/>
        <end position="419"/>
    </location>
</feature>
<name>A0A8J4V812_9MYCE</name>
<sequence length="574" mass="63520">MDYRDDYSSSTSTEDDKGADIILSSMTVLDSKDDMKESLVANIDTLQEQQDTHNNDTSTPTEFKHNIKSTNKIQSILNFLKNEKKKIIVTFLIINLGFPLYLSYNNPTSMVKVFNNYFNLSPTQFGNLYTVYALPNLFMVFLGGIVIDMYGSNRCSIIFSGIMTLSAIFAALSTTPPTYSVLLLSRILLGIGGESLLVCVNCFITEWYPAKEISLIIGLESAWVQFGSLFAFGVLPSMYAMLGSLPMTEWVVALIAIISFILNLLFIIFSKKLVFAGSPKLDQHKLLKDQETGDMTGAGSPTLGGDNLLEVDLDEEDYIDGADHQDQIHQQQQQQQQMKIVIVFQQLKQAFKLVRLISSRMWLVIVIAFFGYSSFFGFDIICTDMVIEKYGYSDTTAALMMAAETLCTGACSPVFGWINKKLRRKILSMGIGAFVMGFGIVLVIITPASVVPMPFIIISGLGYGLFSNAVYSSVPTLVDANVTGTSFGLISTSYNAGIVLFPLFLSAFKQATGNYNLSMWTLVLSAFITIALLVFLKKLDEKEKDTDKKMDAIPIMDLFKFINKSSSSSSTPTM</sequence>
<evidence type="ECO:0000256" key="16">
    <source>
        <dbReference type="ARBA" id="ARBA00045018"/>
    </source>
</evidence>
<dbReference type="SUPFAM" id="SSF103473">
    <property type="entry name" value="MFS general substrate transporter"/>
    <property type="match status" value="1"/>
</dbReference>
<gene>
    <name evidence="22" type="ORF">CYY_001360</name>
</gene>
<evidence type="ECO:0000256" key="14">
    <source>
        <dbReference type="ARBA" id="ARBA00044924"/>
    </source>
</evidence>
<evidence type="ECO:0000256" key="12">
    <source>
        <dbReference type="ARBA" id="ARBA00044912"/>
    </source>
</evidence>
<accession>A0A8J4V812</accession>
<comment type="catalytic activity">
    <reaction evidence="11">
        <text>L-arginyl-glycine(out) = L-arginyl-glycine(in)</text>
        <dbReference type="Rhea" id="RHEA:79391"/>
        <dbReference type="ChEBI" id="CHEBI:229955"/>
    </reaction>
</comment>
<dbReference type="Gene3D" id="1.20.1250.20">
    <property type="entry name" value="MFS general substrate transporter like domains"/>
    <property type="match status" value="2"/>
</dbReference>
<comment type="catalytic activity">
    <reaction evidence="10">
        <text>L-lysyl-L-lysine(out) = L-lysyl-L-lysine(in)</text>
        <dbReference type="Rhea" id="RHEA:79403"/>
        <dbReference type="ChEBI" id="CHEBI:229956"/>
    </reaction>
</comment>
<comment type="catalytic activity">
    <reaction evidence="5">
        <text>L-alpha-aminoacyl-L-histidine(out) = L-alpha-aminoacyl-L-histidine(in)</text>
        <dbReference type="Rhea" id="RHEA:79375"/>
        <dbReference type="ChEBI" id="CHEBI:229967"/>
    </reaction>
</comment>
<evidence type="ECO:0000313" key="22">
    <source>
        <dbReference type="EMBL" id="KAF2077357.1"/>
    </source>
</evidence>
<comment type="subcellular location">
    <subcellularLocation>
        <location evidence="1">Membrane</location>
        <topology evidence="1">Multi-pass membrane protein</topology>
    </subcellularLocation>
</comment>
<feature type="transmembrane region" description="Helical" evidence="20">
    <location>
        <begin position="87"/>
        <end position="104"/>
    </location>
</feature>
<evidence type="ECO:0000256" key="17">
    <source>
        <dbReference type="ARBA" id="ARBA00045709"/>
    </source>
</evidence>
<feature type="transmembrane region" description="Helical" evidence="20">
    <location>
        <begin position="517"/>
        <end position="536"/>
    </location>
</feature>